<keyword evidence="2" id="KW-1185">Reference proteome</keyword>
<evidence type="ECO:0000313" key="1">
    <source>
        <dbReference type="EMBL" id="MFD1913215.1"/>
    </source>
</evidence>
<dbReference type="RefSeq" id="WP_390262726.1">
    <property type="nucleotide sequence ID" value="NZ_JBHUGH010000010.1"/>
</dbReference>
<gene>
    <name evidence="1" type="ORF">ACFSGJ_13440</name>
</gene>
<evidence type="ECO:0000313" key="2">
    <source>
        <dbReference type="Proteomes" id="UP001597353"/>
    </source>
</evidence>
<name>A0ABW4S6K5_9RHOB</name>
<proteinExistence type="predicted"/>
<comment type="caution">
    <text evidence="1">The sequence shown here is derived from an EMBL/GenBank/DDBJ whole genome shotgun (WGS) entry which is preliminary data.</text>
</comment>
<dbReference type="Proteomes" id="UP001597353">
    <property type="component" value="Unassembled WGS sequence"/>
</dbReference>
<sequence length="184" mass="19153">MPDRRGVIAGALGWLALAPGLRAQGTGLADDLVRALQAALEGDAAATAQRIFAEADTGIIAQVVLGPAAADLEPATLRRVGTHYAQRMAGVLSDRIARQGGESVILVSAGQVRRYHEIVIEIRSGSGGATILRWHASDRTGRMRPFNLLIGSENLLAQQRDGFAAALSGAGGDVAAALERLGIR</sequence>
<dbReference type="Gene3D" id="3.10.450.710">
    <property type="entry name" value="Tgt2/MlaC"/>
    <property type="match status" value="1"/>
</dbReference>
<organism evidence="1 2">
    <name type="scientific">Halodurantibacterium flavum</name>
    <dbReference type="NCBI Taxonomy" id="1382802"/>
    <lineage>
        <taxon>Bacteria</taxon>
        <taxon>Pseudomonadati</taxon>
        <taxon>Pseudomonadota</taxon>
        <taxon>Alphaproteobacteria</taxon>
        <taxon>Rhodobacterales</taxon>
        <taxon>Paracoccaceae</taxon>
        <taxon>Halodurantibacterium</taxon>
    </lineage>
</organism>
<protein>
    <recommendedName>
        <fullName evidence="3">ABC transporter substrate-binding protein</fullName>
    </recommendedName>
</protein>
<evidence type="ECO:0008006" key="3">
    <source>
        <dbReference type="Google" id="ProtNLM"/>
    </source>
</evidence>
<dbReference type="InterPro" id="IPR042245">
    <property type="entry name" value="Tgt2/MlaC_sf"/>
</dbReference>
<accession>A0ABW4S6K5</accession>
<reference evidence="2" key="1">
    <citation type="journal article" date="2019" name="Int. J. Syst. Evol. Microbiol.">
        <title>The Global Catalogue of Microorganisms (GCM) 10K type strain sequencing project: providing services to taxonomists for standard genome sequencing and annotation.</title>
        <authorList>
            <consortium name="The Broad Institute Genomics Platform"/>
            <consortium name="The Broad Institute Genome Sequencing Center for Infectious Disease"/>
            <person name="Wu L."/>
            <person name="Ma J."/>
        </authorList>
    </citation>
    <scope>NUCLEOTIDE SEQUENCE [LARGE SCALE GENOMIC DNA]</scope>
    <source>
        <strain evidence="2">CGMCC 4.7242</strain>
    </source>
</reference>
<dbReference type="EMBL" id="JBHUGH010000010">
    <property type="protein sequence ID" value="MFD1913215.1"/>
    <property type="molecule type" value="Genomic_DNA"/>
</dbReference>